<dbReference type="OrthoDB" id="10681536at2759"/>
<feature type="compositionally biased region" description="Low complexity" evidence="2">
    <location>
        <begin position="335"/>
        <end position="345"/>
    </location>
</feature>
<feature type="compositionally biased region" description="Gly residues" evidence="2">
    <location>
        <begin position="144"/>
        <end position="153"/>
    </location>
</feature>
<dbReference type="RefSeq" id="XP_013904884.1">
    <property type="nucleotide sequence ID" value="XM_014049430.1"/>
</dbReference>
<dbReference type="PANTHER" id="PTHR28063">
    <property type="entry name" value="RNA POLYMERASE II NUCLEAR LOCALIZATION PROTEIN IWR1"/>
    <property type="match status" value="1"/>
</dbReference>
<dbReference type="AlphaFoldDB" id="A0A0D2MTG7"/>
<dbReference type="Proteomes" id="UP000054498">
    <property type="component" value="Unassembled WGS sequence"/>
</dbReference>
<dbReference type="InterPro" id="IPR040150">
    <property type="entry name" value="Iwr1"/>
</dbReference>
<evidence type="ECO:0000313" key="5">
    <source>
        <dbReference type="Proteomes" id="UP000054498"/>
    </source>
</evidence>
<feature type="compositionally biased region" description="Low complexity" evidence="2">
    <location>
        <begin position="261"/>
        <end position="272"/>
    </location>
</feature>
<feature type="region of interest" description="Disordered" evidence="2">
    <location>
        <begin position="45"/>
        <end position="74"/>
    </location>
</feature>
<dbReference type="GO" id="GO:0006606">
    <property type="term" value="P:protein import into nucleus"/>
    <property type="evidence" value="ECO:0007669"/>
    <property type="project" value="InterPro"/>
</dbReference>
<feature type="region of interest" description="Disordered" evidence="2">
    <location>
        <begin position="127"/>
        <end position="153"/>
    </location>
</feature>
<feature type="compositionally biased region" description="Acidic residues" evidence="2">
    <location>
        <begin position="389"/>
        <end position="399"/>
    </location>
</feature>
<evidence type="ECO:0000256" key="1">
    <source>
        <dbReference type="ARBA" id="ARBA00010218"/>
    </source>
</evidence>
<dbReference type="KEGG" id="mng:MNEG_2089"/>
<feature type="region of interest" description="Disordered" evidence="2">
    <location>
        <begin position="172"/>
        <end position="208"/>
    </location>
</feature>
<dbReference type="GO" id="GO:0005737">
    <property type="term" value="C:cytoplasm"/>
    <property type="evidence" value="ECO:0007669"/>
    <property type="project" value="TreeGrafter"/>
</dbReference>
<feature type="region of interest" description="Disordered" evidence="2">
    <location>
        <begin position="334"/>
        <end position="372"/>
    </location>
</feature>
<gene>
    <name evidence="4" type="ORF">MNEG_2089</name>
</gene>
<evidence type="ECO:0000313" key="4">
    <source>
        <dbReference type="EMBL" id="KIZ05865.1"/>
    </source>
</evidence>
<dbReference type="Pfam" id="PF08574">
    <property type="entry name" value="Iwr1"/>
    <property type="match status" value="1"/>
</dbReference>
<feature type="compositionally biased region" description="Low complexity" evidence="2">
    <location>
        <begin position="46"/>
        <end position="70"/>
    </location>
</feature>
<evidence type="ECO:0000256" key="2">
    <source>
        <dbReference type="SAM" id="MobiDB-lite"/>
    </source>
</evidence>
<feature type="compositionally biased region" description="Low complexity" evidence="2">
    <location>
        <begin position="451"/>
        <end position="460"/>
    </location>
</feature>
<reference evidence="4 5" key="1">
    <citation type="journal article" date="2013" name="BMC Genomics">
        <title>Reconstruction of the lipid metabolism for the microalga Monoraphidium neglectum from its genome sequence reveals characteristics suitable for biofuel production.</title>
        <authorList>
            <person name="Bogen C."/>
            <person name="Al-Dilaimi A."/>
            <person name="Albersmeier A."/>
            <person name="Wichmann J."/>
            <person name="Grundmann M."/>
            <person name="Rupp O."/>
            <person name="Lauersen K.J."/>
            <person name="Blifernez-Klassen O."/>
            <person name="Kalinowski J."/>
            <person name="Goesmann A."/>
            <person name="Mussgnug J.H."/>
            <person name="Kruse O."/>
        </authorList>
    </citation>
    <scope>NUCLEOTIDE SEQUENCE [LARGE SCALE GENOMIC DNA]</scope>
    <source>
        <strain evidence="4 5">SAG 48.87</strain>
    </source>
</reference>
<evidence type="ECO:0000259" key="3">
    <source>
        <dbReference type="Pfam" id="PF08574"/>
    </source>
</evidence>
<comment type="similarity">
    <text evidence="1">Belongs to the IWR1/SLC7A6OS family.</text>
</comment>
<feature type="compositionally biased region" description="Gly residues" evidence="2">
    <location>
        <begin position="468"/>
        <end position="478"/>
    </location>
</feature>
<feature type="region of interest" description="Disordered" evidence="2">
    <location>
        <begin position="225"/>
        <end position="272"/>
    </location>
</feature>
<dbReference type="InterPro" id="IPR013883">
    <property type="entry name" value="TF_Iwr1_dom"/>
</dbReference>
<feature type="domain" description="Transcription factor Iwr1" evidence="3">
    <location>
        <begin position="403"/>
        <end position="429"/>
    </location>
</feature>
<organism evidence="4 5">
    <name type="scientific">Monoraphidium neglectum</name>
    <dbReference type="NCBI Taxonomy" id="145388"/>
    <lineage>
        <taxon>Eukaryota</taxon>
        <taxon>Viridiplantae</taxon>
        <taxon>Chlorophyta</taxon>
        <taxon>core chlorophytes</taxon>
        <taxon>Chlorophyceae</taxon>
        <taxon>CS clade</taxon>
        <taxon>Sphaeropleales</taxon>
        <taxon>Selenastraceae</taxon>
        <taxon>Monoraphidium</taxon>
    </lineage>
</organism>
<feature type="compositionally biased region" description="Acidic residues" evidence="2">
    <location>
        <begin position="426"/>
        <end position="444"/>
    </location>
</feature>
<dbReference type="GeneID" id="25734967"/>
<dbReference type="PANTHER" id="PTHR28063:SF1">
    <property type="entry name" value="RNA POLYMERASE II NUCLEAR LOCALIZATION PROTEIN IWR1"/>
    <property type="match status" value="1"/>
</dbReference>
<keyword evidence="5" id="KW-1185">Reference proteome</keyword>
<protein>
    <recommendedName>
        <fullName evidence="3">Transcription factor Iwr1 domain-containing protein</fullName>
    </recommendedName>
</protein>
<accession>A0A0D2MTG7</accession>
<sequence length="539" mass="54499">MALRSAIVRVKRQRDEAACPELVLEATTRHRRAADLAQQLAGGMGLAEPPAAGAEGEAAPDAGPAAAGAGDEPRAAKRCRFMRVATRSAVEFEVRAPTRSAVEFEGLTAQELWRQLAAQAEGAPGAWPAGLAHQAGAGAAGPADGSGSGGGGEGARIVDLVQLATGRLVLQRPPGAAPQLRAGRARPRSAGDREGAAGAGALGRRQEGEGAPGICIEMVEEYLHQGGGAEQQQRGHHTVGGHGGAAGEGRSLKRPSKRRAGAPPGGAAQPPLHRQEVVAGSAAAAEGGLQQQQQQQQLLPGWAASGSGVAGSHEQAAATAFVYDMYIAAGEEQEGGAADAAAPEDAAGRQRDQEGDETMAGSGGGGAAAAGARRAQGGVAGADVPIIEVSDDWDDEDGLDAAAVPVNSDHDSDDSNAESYYANSYPDEDQGLGEDTEEGGEEVEAGGAFGGPAHPGLIADSEAEDGSGDGSDGGFGGGRSRRRRAGRAGVISDGDDEEFDLDDYDEDAEMLAQYAAASAWRQQLVSRAGFPPPPPLPKQ</sequence>
<name>A0A0D2MTG7_9CHLO</name>
<proteinExistence type="inferred from homology"/>
<feature type="region of interest" description="Disordered" evidence="2">
    <location>
        <begin position="387"/>
        <end position="499"/>
    </location>
</feature>
<dbReference type="EMBL" id="KK100446">
    <property type="protein sequence ID" value="KIZ05865.1"/>
    <property type="molecule type" value="Genomic_DNA"/>
</dbReference>
<feature type="compositionally biased region" description="Low complexity" evidence="2">
    <location>
        <begin position="129"/>
        <end position="143"/>
    </location>
</feature>